<evidence type="ECO:0000256" key="1">
    <source>
        <dbReference type="SAM" id="MobiDB-lite"/>
    </source>
</evidence>
<evidence type="ECO:0000256" key="2">
    <source>
        <dbReference type="SAM" id="Phobius"/>
    </source>
</evidence>
<proteinExistence type="predicted"/>
<keyword evidence="2" id="KW-0472">Membrane</keyword>
<feature type="transmembrane region" description="Helical" evidence="2">
    <location>
        <begin position="12"/>
        <end position="30"/>
    </location>
</feature>
<keyword evidence="2" id="KW-1133">Transmembrane helix</keyword>
<keyword evidence="2" id="KW-0812">Transmembrane</keyword>
<gene>
    <name evidence="3" type="ORF">CZ809_03021</name>
</gene>
<dbReference type="EMBL" id="FUZI01000006">
    <property type="protein sequence ID" value="SKC33431.1"/>
    <property type="molecule type" value="Genomic_DNA"/>
</dbReference>
<dbReference type="AlphaFoldDB" id="A0A1T5I305"/>
<sequence>MNKHQQSGMTTLLITSMLLIVALLFSLASYKNLFYQIKRTQNEVLARQAHWAAEGGLECGFAAIQDAGSISGARPTFNACETSLKLADVDVDVDNYINSEYDNISSKALKKKIKLSSSIAGAIQSRSDLKLVGAYTISPDVEDINSDNKYKCVAIRFSKEITIKGALVSSINPTGTGKVSYDKFPPGGECSASYQTDTNKETGSWDIDKSTSTDNPSESGVFRLDLVRDKLFDPFESFFGDKRSELENIKKEFEVIAGSKSNEINKRCDKLISVAFTLNDKVWVEGDCDLLDADYLNKMDVIHKNKPKVLVIENGIIAKWASADFTGSVYHLIDPIIYPVSDLKSKWNVMPTNTQISTFVENHSVYIDGGSFNTTGGIVFDTPGGLTTIMGGMNLSYDRGKNPLPINNKITWQQGSWHDF</sequence>
<feature type="region of interest" description="Disordered" evidence="1">
    <location>
        <begin position="190"/>
        <end position="216"/>
    </location>
</feature>
<name>A0A1T5I305_9GAMM</name>
<evidence type="ECO:0000313" key="3">
    <source>
        <dbReference type="EMBL" id="SKC33431.1"/>
    </source>
</evidence>
<dbReference type="RefSeq" id="WP_080158404.1">
    <property type="nucleotide sequence ID" value="NZ_FUZI01000006.1"/>
</dbReference>
<dbReference type="Proteomes" id="UP000189966">
    <property type="component" value="Unassembled WGS sequence"/>
</dbReference>
<reference evidence="3 4" key="1">
    <citation type="submission" date="2017-02" db="EMBL/GenBank/DDBJ databases">
        <authorList>
            <person name="Peterson S.W."/>
        </authorList>
    </citation>
    <scope>NUCLEOTIDE SEQUENCE [LARGE SCALE GENOMIC DNA]</scope>
    <source>
        <strain evidence="4">type strain: NCCB 100098</strain>
    </source>
</reference>
<evidence type="ECO:0008006" key="5">
    <source>
        <dbReference type="Google" id="ProtNLM"/>
    </source>
</evidence>
<organism evidence="3 4">
    <name type="scientific">Photobacterium piscicola</name>
    <dbReference type="NCBI Taxonomy" id="1378299"/>
    <lineage>
        <taxon>Bacteria</taxon>
        <taxon>Pseudomonadati</taxon>
        <taxon>Pseudomonadota</taxon>
        <taxon>Gammaproteobacteria</taxon>
        <taxon>Vibrionales</taxon>
        <taxon>Vibrionaceae</taxon>
        <taxon>Photobacterium</taxon>
    </lineage>
</organism>
<dbReference type="OrthoDB" id="5814101at2"/>
<protein>
    <recommendedName>
        <fullName evidence="5">Type 4 fimbrial biogenesis protein PilX N-terminal domain-containing protein</fullName>
    </recommendedName>
</protein>
<evidence type="ECO:0000313" key="4">
    <source>
        <dbReference type="Proteomes" id="UP000189966"/>
    </source>
</evidence>
<accession>A0A1T5I305</accession>